<accession>A0A7R9A637</accession>
<dbReference type="GO" id="GO:0005737">
    <property type="term" value="C:cytoplasm"/>
    <property type="evidence" value="ECO:0007669"/>
    <property type="project" value="TreeGrafter"/>
</dbReference>
<keyword evidence="5" id="KW-0539">Nucleus</keyword>
<evidence type="ECO:0000256" key="2">
    <source>
        <dbReference type="ARBA" id="ARBA00016160"/>
    </source>
</evidence>
<protein>
    <recommendedName>
        <fullName evidence="2">Proteasome subunit beta type-3</fullName>
    </recommendedName>
</protein>
<dbReference type="FunFam" id="3.60.20.10:FF:000003">
    <property type="entry name" value="Proteasome subunit beta type-3"/>
    <property type="match status" value="1"/>
</dbReference>
<dbReference type="SUPFAM" id="SSF56235">
    <property type="entry name" value="N-terminal nucleophile aminohydrolases (Ntn hydrolases)"/>
    <property type="match status" value="1"/>
</dbReference>
<dbReference type="GO" id="GO:0005634">
    <property type="term" value="C:nucleus"/>
    <property type="evidence" value="ECO:0007669"/>
    <property type="project" value="UniProtKB-SubCell"/>
</dbReference>
<evidence type="ECO:0000256" key="7">
    <source>
        <dbReference type="ARBA" id="ARBA00026071"/>
    </source>
</evidence>
<dbReference type="InterPro" id="IPR023333">
    <property type="entry name" value="Proteasome_suB-type"/>
</dbReference>
<evidence type="ECO:0000256" key="1">
    <source>
        <dbReference type="ARBA" id="ARBA00004123"/>
    </source>
</evidence>
<keyword evidence="4" id="KW-0647">Proteasome</keyword>
<dbReference type="GO" id="GO:0043161">
    <property type="term" value="P:proteasome-mediated ubiquitin-dependent protein catabolic process"/>
    <property type="evidence" value="ECO:0007669"/>
    <property type="project" value="InterPro"/>
</dbReference>
<evidence type="ECO:0000256" key="8">
    <source>
        <dbReference type="SAM" id="MobiDB-lite"/>
    </source>
</evidence>
<dbReference type="PROSITE" id="PS00854">
    <property type="entry name" value="PROTEASOME_BETA_1"/>
    <property type="match status" value="1"/>
</dbReference>
<feature type="compositionally biased region" description="Low complexity" evidence="8">
    <location>
        <begin position="57"/>
        <end position="69"/>
    </location>
</feature>
<evidence type="ECO:0000256" key="5">
    <source>
        <dbReference type="ARBA" id="ARBA00023242"/>
    </source>
</evidence>
<dbReference type="Proteomes" id="UP000677054">
    <property type="component" value="Unassembled WGS sequence"/>
</dbReference>
<dbReference type="Pfam" id="PF00227">
    <property type="entry name" value="Proteasome"/>
    <property type="match status" value="1"/>
</dbReference>
<evidence type="ECO:0000256" key="4">
    <source>
        <dbReference type="ARBA" id="ARBA00022942"/>
    </source>
</evidence>
<gene>
    <name evidence="9" type="ORF">DSTB1V02_LOCUS4733</name>
</gene>
<keyword evidence="3" id="KW-0963">Cytoplasm</keyword>
<dbReference type="InterPro" id="IPR016050">
    <property type="entry name" value="Proteasome_bsu_CS"/>
</dbReference>
<evidence type="ECO:0000313" key="10">
    <source>
        <dbReference type="Proteomes" id="UP000677054"/>
    </source>
</evidence>
<dbReference type="InterPro" id="IPR033811">
    <property type="entry name" value="Proteasome_beta_3"/>
</dbReference>
<dbReference type="PROSITE" id="PS51476">
    <property type="entry name" value="PROTEASOME_BETA_2"/>
    <property type="match status" value="1"/>
</dbReference>
<dbReference type="EMBL" id="CAJPEV010000726">
    <property type="protein sequence ID" value="CAG0887936.1"/>
    <property type="molecule type" value="Genomic_DNA"/>
</dbReference>
<dbReference type="PANTHER" id="PTHR32194">
    <property type="entry name" value="METALLOPROTEASE TLDD"/>
    <property type="match status" value="1"/>
</dbReference>
<dbReference type="OrthoDB" id="204949at2759"/>
<comment type="subunit">
    <text evidence="7">The 26S proteasome consists of a 20S proteasome core and two 19S regulatory subunits. The 20S proteasome core is composed of 28 subunits that are arranged in four stacked rings, resulting in a barrel-shaped structure. The two end rings are each formed by seven alpha subunits, and the two central rings are each formed by seven beta subunits. The catalytic chamber with the active sites is on the inside of the barrel.</text>
</comment>
<proteinExistence type="predicted"/>
<keyword evidence="10" id="KW-1185">Reference proteome</keyword>
<comment type="function">
    <text evidence="6">Non-catalytic component of the proteasome, a multicatalytic proteinase complex which is characterized by its ability to cleave peptides with Arg, Phe, Tyr, Leu, and Glu adjacent to the leaving group at neutral or slightly basic pH. The proteasome has an ATP-dependent proteolytic activity.</text>
</comment>
<dbReference type="GO" id="GO:0019774">
    <property type="term" value="C:proteasome core complex, beta-subunit complex"/>
    <property type="evidence" value="ECO:0007669"/>
    <property type="project" value="InterPro"/>
</dbReference>
<dbReference type="InterPro" id="IPR001353">
    <property type="entry name" value="Proteasome_sua/b"/>
</dbReference>
<name>A0A7R9A637_9CRUS</name>
<sequence>MHMIPLPLSSMKEQSGPEMSRPLQSSPIDTRPVYMIDTRCELSSSTPSSAPLPPNSSFPSSTSPDKISSPLPPSSVPCTTTMDQNYQQPQALHIRLPLPEGYLSSRSASVQGDRQYSSYSNGNIEDTGRHIESFIMSILGYNGGAVVAMTGKDCVAIASDLRFGVRLQTISTNFEKVFQMGPHLFLGLPGLATDTQTVHQRLRFRLNLYELRENRRILPKTFAAMVSNLLYERRFGPYFIEPVIAGLDPESYQPYICNMDLIGCVNVSKDFVVCGTCEEQLYGMCETLWKPDMKPDEVFEAISQALVNAFDRDAVSGWGAVVHVIEKDKITTRRIKTRMD</sequence>
<dbReference type="EMBL" id="LR900243">
    <property type="protein sequence ID" value="CAD7244846.1"/>
    <property type="molecule type" value="Genomic_DNA"/>
</dbReference>
<reference evidence="9" key="1">
    <citation type="submission" date="2020-11" db="EMBL/GenBank/DDBJ databases">
        <authorList>
            <person name="Tran Van P."/>
        </authorList>
    </citation>
    <scope>NUCLEOTIDE SEQUENCE</scope>
</reference>
<dbReference type="InterPro" id="IPR029055">
    <property type="entry name" value="Ntn_hydrolases_N"/>
</dbReference>
<feature type="region of interest" description="Disordered" evidence="8">
    <location>
        <begin position="1"/>
        <end position="82"/>
    </location>
</feature>
<organism evidence="9">
    <name type="scientific">Darwinula stevensoni</name>
    <dbReference type="NCBI Taxonomy" id="69355"/>
    <lineage>
        <taxon>Eukaryota</taxon>
        <taxon>Metazoa</taxon>
        <taxon>Ecdysozoa</taxon>
        <taxon>Arthropoda</taxon>
        <taxon>Crustacea</taxon>
        <taxon>Oligostraca</taxon>
        <taxon>Ostracoda</taxon>
        <taxon>Podocopa</taxon>
        <taxon>Podocopida</taxon>
        <taxon>Darwinulocopina</taxon>
        <taxon>Darwinuloidea</taxon>
        <taxon>Darwinulidae</taxon>
        <taxon>Darwinula</taxon>
    </lineage>
</organism>
<evidence type="ECO:0000256" key="3">
    <source>
        <dbReference type="ARBA" id="ARBA00022490"/>
    </source>
</evidence>
<comment type="subcellular location">
    <subcellularLocation>
        <location evidence="1">Nucleus</location>
    </subcellularLocation>
</comment>
<dbReference type="AlphaFoldDB" id="A0A7R9A637"/>
<dbReference type="Gene3D" id="3.60.20.10">
    <property type="entry name" value="Glutamine Phosphoribosylpyrophosphate, subunit 1, domain 1"/>
    <property type="match status" value="1"/>
</dbReference>
<evidence type="ECO:0000313" key="9">
    <source>
        <dbReference type="EMBL" id="CAD7244846.1"/>
    </source>
</evidence>
<evidence type="ECO:0000256" key="6">
    <source>
        <dbReference type="ARBA" id="ARBA00024953"/>
    </source>
</evidence>
<dbReference type="PANTHER" id="PTHR32194:SF10">
    <property type="entry name" value="PROTEASOME SUBUNIT BETA TYPE-3"/>
    <property type="match status" value="1"/>
</dbReference>
<dbReference type="CDD" id="cd03759">
    <property type="entry name" value="proteasome_beta_type_3"/>
    <property type="match status" value="1"/>
</dbReference>